<dbReference type="InterPro" id="IPR017853">
    <property type="entry name" value="GH"/>
</dbReference>
<evidence type="ECO:0000259" key="9">
    <source>
        <dbReference type="Pfam" id="PF00150"/>
    </source>
</evidence>
<keyword evidence="11" id="KW-1185">Reference proteome</keyword>
<organism evidence="10 11">
    <name type="scientific">Ideonella lacteola</name>
    <dbReference type="NCBI Taxonomy" id="2984193"/>
    <lineage>
        <taxon>Bacteria</taxon>
        <taxon>Pseudomonadati</taxon>
        <taxon>Pseudomonadota</taxon>
        <taxon>Betaproteobacteria</taxon>
        <taxon>Burkholderiales</taxon>
        <taxon>Sphaerotilaceae</taxon>
        <taxon>Ideonella</taxon>
    </lineage>
</organism>
<keyword evidence="8" id="KW-0732">Signal</keyword>
<dbReference type="Proteomes" id="UP001371218">
    <property type="component" value="Unassembled WGS sequence"/>
</dbReference>
<evidence type="ECO:0000256" key="8">
    <source>
        <dbReference type="SAM" id="SignalP"/>
    </source>
</evidence>
<keyword evidence="4" id="KW-0119">Carbohydrate metabolism</keyword>
<keyword evidence="3" id="KW-0136">Cellulose degradation</keyword>
<dbReference type="InterPro" id="IPR001547">
    <property type="entry name" value="Glyco_hydro_5"/>
</dbReference>
<dbReference type="Pfam" id="PF00150">
    <property type="entry name" value="Cellulase"/>
    <property type="match status" value="1"/>
</dbReference>
<evidence type="ECO:0000313" key="10">
    <source>
        <dbReference type="EMBL" id="MEK8033008.1"/>
    </source>
</evidence>
<evidence type="ECO:0000256" key="5">
    <source>
        <dbReference type="ARBA" id="ARBA00023295"/>
    </source>
</evidence>
<evidence type="ECO:0000256" key="3">
    <source>
        <dbReference type="ARBA" id="ARBA00023001"/>
    </source>
</evidence>
<sequence length="358" mass="40180">MFSRRLCAAWCLPLALTAHTSATAATPHLAVRGQEIVDPSGQPILLRGWNWGHWGKAQPTDASDNAAQGANVVRIPLRWWGFYEGHGIDSRDDNATSTAGISAAHLKHLDEMVQWASSAKLWIVLFIDSDCGQNGTQNAEEKRYCDPKGEFVQGHNFWTDKAMRQKFLAVWRFIANRYKDTPYIGMFEPLPEPNPPGVPDEQIKAFYAEVMGVIREAAPGVPTLIGGRAYKAPAIAQVYDPGWKDVVYTGNLFLHARRGADEASLDELRSRAKMLLALRTEHKVPVFVQQVGVRSGEDPNVKAVKVVLSHLVDNRIGFAYWEYRGANNPNEYGVMYQRGNQWLAKRDWMDAITPFFKQ</sequence>
<evidence type="ECO:0000256" key="7">
    <source>
        <dbReference type="RuleBase" id="RU361153"/>
    </source>
</evidence>
<reference evidence="10 11" key="1">
    <citation type="submission" date="2024-04" db="EMBL/GenBank/DDBJ databases">
        <title>Novel species of the genus Ideonella isolated from streams.</title>
        <authorList>
            <person name="Lu H."/>
        </authorList>
    </citation>
    <scope>NUCLEOTIDE SEQUENCE [LARGE SCALE GENOMIC DNA]</scope>
    <source>
        <strain evidence="10 11">DXS29W</strain>
    </source>
</reference>
<dbReference type="Gene3D" id="3.20.20.80">
    <property type="entry name" value="Glycosidases"/>
    <property type="match status" value="1"/>
</dbReference>
<dbReference type="EMBL" id="JBBUTG010000013">
    <property type="protein sequence ID" value="MEK8033008.1"/>
    <property type="molecule type" value="Genomic_DNA"/>
</dbReference>
<accession>A0ABU9BSR0</accession>
<keyword evidence="5 7" id="KW-0326">Glycosidase</keyword>
<evidence type="ECO:0000256" key="1">
    <source>
        <dbReference type="ARBA" id="ARBA00005641"/>
    </source>
</evidence>
<dbReference type="PANTHER" id="PTHR31297">
    <property type="entry name" value="GLUCAN ENDO-1,6-BETA-GLUCOSIDASE B"/>
    <property type="match status" value="1"/>
</dbReference>
<feature type="chain" id="PRO_5047417508" evidence="8">
    <location>
        <begin position="25"/>
        <end position="358"/>
    </location>
</feature>
<comment type="caution">
    <text evidence="10">The sequence shown here is derived from an EMBL/GenBank/DDBJ whole genome shotgun (WGS) entry which is preliminary data.</text>
</comment>
<feature type="domain" description="Glycoside hydrolase family 5" evidence="9">
    <location>
        <begin position="37"/>
        <end position="324"/>
    </location>
</feature>
<evidence type="ECO:0000256" key="2">
    <source>
        <dbReference type="ARBA" id="ARBA00022801"/>
    </source>
</evidence>
<protein>
    <submittedName>
        <fullName evidence="10">Cellulase family glycosylhydrolase</fullName>
    </submittedName>
</protein>
<dbReference type="RefSeq" id="WP_341427429.1">
    <property type="nucleotide sequence ID" value="NZ_JBBUTG010000013.1"/>
</dbReference>
<evidence type="ECO:0000256" key="4">
    <source>
        <dbReference type="ARBA" id="ARBA00023277"/>
    </source>
</evidence>
<proteinExistence type="inferred from homology"/>
<keyword evidence="6" id="KW-0624">Polysaccharide degradation</keyword>
<feature type="signal peptide" evidence="8">
    <location>
        <begin position="1"/>
        <end position="24"/>
    </location>
</feature>
<evidence type="ECO:0000256" key="6">
    <source>
        <dbReference type="ARBA" id="ARBA00023326"/>
    </source>
</evidence>
<dbReference type="InterPro" id="IPR050386">
    <property type="entry name" value="Glycosyl_hydrolase_5"/>
</dbReference>
<dbReference type="SUPFAM" id="SSF51445">
    <property type="entry name" value="(Trans)glycosidases"/>
    <property type="match status" value="1"/>
</dbReference>
<evidence type="ECO:0000313" key="11">
    <source>
        <dbReference type="Proteomes" id="UP001371218"/>
    </source>
</evidence>
<gene>
    <name evidence="10" type="ORF">AACH06_19470</name>
</gene>
<comment type="similarity">
    <text evidence="1 7">Belongs to the glycosyl hydrolase 5 (cellulase A) family.</text>
</comment>
<name>A0ABU9BSR0_9BURK</name>
<dbReference type="PANTHER" id="PTHR31297:SF41">
    <property type="entry name" value="ENDOGLUCANASE, PUTATIVE (AFU_ORTHOLOGUE AFUA_5G01830)-RELATED"/>
    <property type="match status" value="1"/>
</dbReference>
<keyword evidence="2 7" id="KW-0378">Hydrolase</keyword>